<dbReference type="OrthoDB" id="5424169at2759"/>
<evidence type="ECO:0000313" key="3">
    <source>
        <dbReference type="EMBL" id="OAX31767.1"/>
    </source>
</evidence>
<evidence type="ECO:0000259" key="2">
    <source>
        <dbReference type="Pfam" id="PF00961"/>
    </source>
</evidence>
<gene>
    <name evidence="3" type="ORF">K503DRAFT_703189</name>
</gene>
<dbReference type="Proteomes" id="UP000092154">
    <property type="component" value="Unassembled WGS sequence"/>
</dbReference>
<dbReference type="InterPro" id="IPR051289">
    <property type="entry name" value="LAGLIDADG_Endonuclease"/>
</dbReference>
<dbReference type="AlphaFoldDB" id="A0A1B7MGP3"/>
<dbReference type="InterPro" id="IPR004860">
    <property type="entry name" value="LAGLIDADG_dom"/>
</dbReference>
<keyword evidence="3" id="KW-0378">Hydrolase</keyword>
<reference evidence="3 4" key="1">
    <citation type="submission" date="2016-06" db="EMBL/GenBank/DDBJ databases">
        <title>Comparative genomics of the ectomycorrhizal sister species Rhizopogon vinicolor and Rhizopogon vesiculosus (Basidiomycota: Boletales) reveals a divergence of the mating type B locus.</title>
        <authorList>
            <consortium name="DOE Joint Genome Institute"/>
            <person name="Mujic A.B."/>
            <person name="Kuo A."/>
            <person name="Tritt A."/>
            <person name="Lipzen A."/>
            <person name="Chen C."/>
            <person name="Johnson J."/>
            <person name="Sharma A."/>
            <person name="Barry K."/>
            <person name="Grigoriev I.V."/>
            <person name="Spatafora J.W."/>
        </authorList>
    </citation>
    <scope>NUCLEOTIDE SEQUENCE [LARGE SCALE GENOMIC DNA]</scope>
    <source>
        <strain evidence="3 4">AM-OR11-026</strain>
    </source>
</reference>
<dbReference type="Pfam" id="PF00961">
    <property type="entry name" value="LAGLIDADG_1"/>
    <property type="match status" value="1"/>
</dbReference>
<dbReference type="SUPFAM" id="SSF55608">
    <property type="entry name" value="Homing endonucleases"/>
    <property type="match status" value="1"/>
</dbReference>
<sequence length="174" mass="20164">GLSDKLIKNFPNVIPINILKYNFNDIPNPFWVAGFTSGDGSFHLKLSSTEANIGFRVSLIYSFHLHIRDLEVLKGLCHYIFNYFNQNILSIPVGEKKIYISNDNSVHLQITNFTDILEKIIPFFDKYPILGIKRLDFEDFKKVSQIVKSKKHLTPEGIKTILEIKSNMNQNRKY</sequence>
<dbReference type="InterPro" id="IPR027434">
    <property type="entry name" value="Homing_endonucl"/>
</dbReference>
<dbReference type="GO" id="GO:0005739">
    <property type="term" value="C:mitochondrion"/>
    <property type="evidence" value="ECO:0007669"/>
    <property type="project" value="UniProtKB-ARBA"/>
</dbReference>
<dbReference type="Gene3D" id="3.10.28.10">
    <property type="entry name" value="Homing endonucleases"/>
    <property type="match status" value="1"/>
</dbReference>
<evidence type="ECO:0000313" key="4">
    <source>
        <dbReference type="Proteomes" id="UP000092154"/>
    </source>
</evidence>
<protein>
    <submittedName>
        <fullName evidence="3">Homing endonuclease</fullName>
    </submittedName>
</protein>
<proteinExistence type="predicted"/>
<name>A0A1B7MGP3_9AGAM</name>
<keyword evidence="3" id="KW-0540">Nuclease</keyword>
<dbReference type="STRING" id="1314800.A0A1B7MGP3"/>
<accession>A0A1B7MGP3</accession>
<feature type="non-terminal residue" evidence="3">
    <location>
        <position position="1"/>
    </location>
</feature>
<dbReference type="EMBL" id="KV449252">
    <property type="protein sequence ID" value="OAX31767.1"/>
    <property type="molecule type" value="Genomic_DNA"/>
</dbReference>
<keyword evidence="4" id="KW-1185">Reference proteome</keyword>
<feature type="domain" description="Homing endonuclease LAGLIDADG" evidence="2">
    <location>
        <begin position="33"/>
        <end position="143"/>
    </location>
</feature>
<dbReference type="PANTHER" id="PTHR36181">
    <property type="entry name" value="INTRON-ENCODED ENDONUCLEASE AI3-RELATED"/>
    <property type="match status" value="1"/>
</dbReference>
<comment type="function">
    <text evidence="1">Mitochondrial DNA endonuclease involved in intron homing.</text>
</comment>
<dbReference type="PANTHER" id="PTHR36181:SF4">
    <property type="entry name" value="LAGLIDADG ENDONUCLEASE"/>
    <property type="match status" value="1"/>
</dbReference>
<dbReference type="InParanoid" id="A0A1B7MGP3"/>
<dbReference type="GO" id="GO:0004519">
    <property type="term" value="F:endonuclease activity"/>
    <property type="evidence" value="ECO:0007669"/>
    <property type="project" value="UniProtKB-KW"/>
</dbReference>
<organism evidence="3 4">
    <name type="scientific">Rhizopogon vinicolor AM-OR11-026</name>
    <dbReference type="NCBI Taxonomy" id="1314800"/>
    <lineage>
        <taxon>Eukaryota</taxon>
        <taxon>Fungi</taxon>
        <taxon>Dikarya</taxon>
        <taxon>Basidiomycota</taxon>
        <taxon>Agaricomycotina</taxon>
        <taxon>Agaricomycetes</taxon>
        <taxon>Agaricomycetidae</taxon>
        <taxon>Boletales</taxon>
        <taxon>Suillineae</taxon>
        <taxon>Rhizopogonaceae</taxon>
        <taxon>Rhizopogon</taxon>
    </lineage>
</organism>
<evidence type="ECO:0000256" key="1">
    <source>
        <dbReference type="ARBA" id="ARBA00002670"/>
    </source>
</evidence>
<keyword evidence="3" id="KW-0255">Endonuclease</keyword>